<proteinExistence type="predicted"/>
<dbReference type="Proteomes" id="UP000006591">
    <property type="component" value="Chromosome 8"/>
</dbReference>
<sequence>MDWSFGCRGAKSYLSLVTNELLAAGGDATAAAVAPEVRVPLGPRRRRWMSRATPPWNAAHKAMIAHAWHDDGSCGSSGAAAIAAETTQTAPTTEARISGEVTRREKEQRGRGVVGSRRAIEFALKLDGESPALI</sequence>
<feature type="compositionally biased region" description="Low complexity" evidence="1">
    <location>
        <begin position="84"/>
        <end position="95"/>
    </location>
</feature>
<dbReference type="AlphaFoldDB" id="A0A0E0I7V6"/>
<dbReference type="OMA" id="AMIAHAW"/>
<name>A0A0E0I7V6_ORYNI</name>
<feature type="compositionally biased region" description="Basic and acidic residues" evidence="1">
    <location>
        <begin position="101"/>
        <end position="110"/>
    </location>
</feature>
<dbReference type="HOGENOM" id="CLU_1899578_0_0_1"/>
<keyword evidence="3" id="KW-1185">Reference proteome</keyword>
<dbReference type="Gramene" id="ONIVA08G04750.1">
    <property type="protein sequence ID" value="ONIVA08G04750.1"/>
    <property type="gene ID" value="ONIVA08G04750"/>
</dbReference>
<feature type="region of interest" description="Disordered" evidence="1">
    <location>
        <begin position="84"/>
        <end position="114"/>
    </location>
</feature>
<reference evidence="2" key="1">
    <citation type="submission" date="2015-04" db="UniProtKB">
        <authorList>
            <consortium name="EnsemblPlants"/>
        </authorList>
    </citation>
    <scope>IDENTIFICATION</scope>
    <source>
        <strain evidence="2">SL10</strain>
    </source>
</reference>
<protein>
    <submittedName>
        <fullName evidence="2">Uncharacterized protein</fullName>
    </submittedName>
</protein>
<organism evidence="2">
    <name type="scientific">Oryza nivara</name>
    <name type="common">Indian wild rice</name>
    <name type="synonym">Oryza sativa f. spontanea</name>
    <dbReference type="NCBI Taxonomy" id="4536"/>
    <lineage>
        <taxon>Eukaryota</taxon>
        <taxon>Viridiplantae</taxon>
        <taxon>Streptophyta</taxon>
        <taxon>Embryophyta</taxon>
        <taxon>Tracheophyta</taxon>
        <taxon>Spermatophyta</taxon>
        <taxon>Magnoliopsida</taxon>
        <taxon>Liliopsida</taxon>
        <taxon>Poales</taxon>
        <taxon>Poaceae</taxon>
        <taxon>BOP clade</taxon>
        <taxon>Oryzoideae</taxon>
        <taxon>Oryzeae</taxon>
        <taxon>Oryzinae</taxon>
        <taxon>Oryza</taxon>
    </lineage>
</organism>
<evidence type="ECO:0000313" key="3">
    <source>
        <dbReference type="Proteomes" id="UP000006591"/>
    </source>
</evidence>
<accession>A0A0E0I7V6</accession>
<reference evidence="2" key="2">
    <citation type="submission" date="2018-04" db="EMBL/GenBank/DDBJ databases">
        <title>OnivRS2 (Oryza nivara Reference Sequence Version 2).</title>
        <authorList>
            <person name="Zhang J."/>
            <person name="Kudrna D."/>
            <person name="Lee S."/>
            <person name="Talag J."/>
            <person name="Rajasekar S."/>
            <person name="Welchert J."/>
            <person name="Hsing Y.-I."/>
            <person name="Wing R.A."/>
        </authorList>
    </citation>
    <scope>NUCLEOTIDE SEQUENCE [LARGE SCALE GENOMIC DNA]</scope>
    <source>
        <strain evidence="2">SL10</strain>
    </source>
</reference>
<evidence type="ECO:0000313" key="2">
    <source>
        <dbReference type="EnsemblPlants" id="ONIVA08G04750.1"/>
    </source>
</evidence>
<dbReference type="EnsemblPlants" id="ONIVA08G04750.1">
    <property type="protein sequence ID" value="ONIVA08G04750.1"/>
    <property type="gene ID" value="ONIVA08G04750"/>
</dbReference>
<evidence type="ECO:0000256" key="1">
    <source>
        <dbReference type="SAM" id="MobiDB-lite"/>
    </source>
</evidence>